<sequence>MLQTIITISLVFMAAAYLLLKWLPGPWATRLHLRLQKISPASARRFRALSRTCGDSCSSGCGGCASSEVKAVSADIDSRLQGKTVIYLKKQ</sequence>
<dbReference type="EMBL" id="JACOGD010000001">
    <property type="protein sequence ID" value="MBC3930348.1"/>
    <property type="molecule type" value="Genomic_DNA"/>
</dbReference>
<keyword evidence="1" id="KW-1133">Transmembrane helix</keyword>
<reference evidence="2 3" key="1">
    <citation type="submission" date="2020-08" db="EMBL/GenBank/DDBJ databases">
        <title>Novel species isolated from subtropical streams in China.</title>
        <authorList>
            <person name="Lu H."/>
        </authorList>
    </citation>
    <scope>NUCLEOTIDE SEQUENCE [LARGE SCALE GENOMIC DNA]</scope>
    <source>
        <strain evidence="2 3">CY22W</strain>
    </source>
</reference>
<accession>A0ABR7A0A3</accession>
<keyword evidence="3" id="KW-1185">Reference proteome</keyword>
<evidence type="ECO:0008006" key="4">
    <source>
        <dbReference type="Google" id="ProtNLM"/>
    </source>
</evidence>
<feature type="transmembrane region" description="Helical" evidence="1">
    <location>
        <begin position="6"/>
        <end position="24"/>
    </location>
</feature>
<proteinExistence type="predicted"/>
<evidence type="ECO:0000313" key="3">
    <source>
        <dbReference type="Proteomes" id="UP000654304"/>
    </source>
</evidence>
<gene>
    <name evidence="2" type="ORF">H8K43_01590</name>
</gene>
<comment type="caution">
    <text evidence="2">The sequence shown here is derived from an EMBL/GenBank/DDBJ whole genome shotgun (WGS) entry which is preliminary data.</text>
</comment>
<protein>
    <recommendedName>
        <fullName evidence="4">Virus attachment protein p12 family</fullName>
    </recommendedName>
</protein>
<evidence type="ECO:0000256" key="1">
    <source>
        <dbReference type="SAM" id="Phobius"/>
    </source>
</evidence>
<keyword evidence="1" id="KW-0812">Transmembrane</keyword>
<evidence type="ECO:0000313" key="2">
    <source>
        <dbReference type="EMBL" id="MBC3930348.1"/>
    </source>
</evidence>
<name>A0ABR7A0A3_9BURK</name>
<dbReference type="Proteomes" id="UP000654304">
    <property type="component" value="Unassembled WGS sequence"/>
</dbReference>
<dbReference type="RefSeq" id="WP_186902227.1">
    <property type="nucleotide sequence ID" value="NZ_JACOGD010000001.1"/>
</dbReference>
<organism evidence="2 3">
    <name type="scientific">Undibacterium curvum</name>
    <dbReference type="NCBI Taxonomy" id="2762294"/>
    <lineage>
        <taxon>Bacteria</taxon>
        <taxon>Pseudomonadati</taxon>
        <taxon>Pseudomonadota</taxon>
        <taxon>Betaproteobacteria</taxon>
        <taxon>Burkholderiales</taxon>
        <taxon>Oxalobacteraceae</taxon>
        <taxon>Undibacterium</taxon>
    </lineage>
</organism>
<keyword evidence="1" id="KW-0472">Membrane</keyword>